<name>A0ABT8RG92_9BACT</name>
<keyword evidence="1" id="KW-0808">Transferase</keyword>
<feature type="domain" description="HTH marR-type" evidence="2">
    <location>
        <begin position="19"/>
        <end position="154"/>
    </location>
</feature>
<dbReference type="InterPro" id="IPR050769">
    <property type="entry name" value="NAT_camello-type"/>
</dbReference>
<dbReference type="Proteomes" id="UP001168528">
    <property type="component" value="Unassembled WGS sequence"/>
</dbReference>
<feature type="domain" description="N-acetyltransferase" evidence="3">
    <location>
        <begin position="166"/>
        <end position="323"/>
    </location>
</feature>
<evidence type="ECO:0000313" key="4">
    <source>
        <dbReference type="EMBL" id="MDO1450163.1"/>
    </source>
</evidence>
<evidence type="ECO:0000259" key="3">
    <source>
        <dbReference type="PROSITE" id="PS51186"/>
    </source>
</evidence>
<evidence type="ECO:0000256" key="1">
    <source>
        <dbReference type="ARBA" id="ARBA00022679"/>
    </source>
</evidence>
<dbReference type="CDD" id="cd04301">
    <property type="entry name" value="NAT_SF"/>
    <property type="match status" value="1"/>
</dbReference>
<dbReference type="PROSITE" id="PS51186">
    <property type="entry name" value="GNAT"/>
    <property type="match status" value="1"/>
</dbReference>
<dbReference type="SUPFAM" id="SSF46785">
    <property type="entry name" value="Winged helix' DNA-binding domain"/>
    <property type="match status" value="1"/>
</dbReference>
<dbReference type="SMART" id="SM00347">
    <property type="entry name" value="HTH_MARR"/>
    <property type="match status" value="1"/>
</dbReference>
<dbReference type="PANTHER" id="PTHR13947">
    <property type="entry name" value="GNAT FAMILY N-ACETYLTRANSFERASE"/>
    <property type="match status" value="1"/>
</dbReference>
<evidence type="ECO:0000259" key="2">
    <source>
        <dbReference type="PROSITE" id="PS50995"/>
    </source>
</evidence>
<dbReference type="InterPro" id="IPR000182">
    <property type="entry name" value="GNAT_dom"/>
</dbReference>
<gene>
    <name evidence="4" type="ORF">Q0590_28035</name>
</gene>
<reference evidence="4" key="1">
    <citation type="submission" date="2023-07" db="EMBL/GenBank/DDBJ databases">
        <title>The genome sequence of Rhodocytophaga aerolata KACC 12507.</title>
        <authorList>
            <person name="Zhang X."/>
        </authorList>
    </citation>
    <scope>NUCLEOTIDE SEQUENCE</scope>
    <source>
        <strain evidence="4">KACC 12507</strain>
    </source>
</reference>
<dbReference type="Pfam" id="PF01047">
    <property type="entry name" value="MarR"/>
    <property type="match status" value="1"/>
</dbReference>
<dbReference type="InterPro" id="IPR036390">
    <property type="entry name" value="WH_DNA-bd_sf"/>
</dbReference>
<dbReference type="SUPFAM" id="SSF55729">
    <property type="entry name" value="Acyl-CoA N-acyltransferases (Nat)"/>
    <property type="match status" value="1"/>
</dbReference>
<organism evidence="4 5">
    <name type="scientific">Rhodocytophaga aerolata</name>
    <dbReference type="NCBI Taxonomy" id="455078"/>
    <lineage>
        <taxon>Bacteria</taxon>
        <taxon>Pseudomonadati</taxon>
        <taxon>Bacteroidota</taxon>
        <taxon>Cytophagia</taxon>
        <taxon>Cytophagales</taxon>
        <taxon>Rhodocytophagaceae</taxon>
        <taxon>Rhodocytophaga</taxon>
    </lineage>
</organism>
<dbReference type="RefSeq" id="WP_302040966.1">
    <property type="nucleotide sequence ID" value="NZ_JAUKPO010000026.1"/>
</dbReference>
<sequence>MSNILIDFVNQLVITGMQQTQFIESVREFNRFYTLQLGLLNQSILNSEYSLAQVRILYELAHTTASTSTHLCNSLHMDAGYVSRNLKILEKAQLLTKQKSVEDARSACIHLTDLGKKVFEQLTAKSNGQIDALTSNLSFPQKQKLLEGMQTINSLLADATTTRRQLTIRTQLQSADLGYLIYLHGLLYQKEYKYGIDFEAYVIESVYEFYKQYDPATNRIWLAEDEGKTVASLALMNRGKAAQLRYFLMLPEYRGQGLGKRMMDLFMEFLHQCNYQSCYLLTTHEQQAAANLYRSYGFELTEEKESTAFGKPVREQRYELFLLKS</sequence>
<dbReference type="InterPro" id="IPR016181">
    <property type="entry name" value="Acyl_CoA_acyltransferase"/>
</dbReference>
<keyword evidence="5" id="KW-1185">Reference proteome</keyword>
<dbReference type="Pfam" id="PF13508">
    <property type="entry name" value="Acetyltransf_7"/>
    <property type="match status" value="1"/>
</dbReference>
<evidence type="ECO:0000313" key="5">
    <source>
        <dbReference type="Proteomes" id="UP001168528"/>
    </source>
</evidence>
<dbReference type="PROSITE" id="PS50995">
    <property type="entry name" value="HTH_MARR_2"/>
    <property type="match status" value="1"/>
</dbReference>
<dbReference type="EMBL" id="JAUKPO010000026">
    <property type="protein sequence ID" value="MDO1450163.1"/>
    <property type="molecule type" value="Genomic_DNA"/>
</dbReference>
<accession>A0ABT8RG92</accession>
<dbReference type="PANTHER" id="PTHR13947:SF37">
    <property type="entry name" value="LD18367P"/>
    <property type="match status" value="1"/>
</dbReference>
<comment type="caution">
    <text evidence="4">The sequence shown here is derived from an EMBL/GenBank/DDBJ whole genome shotgun (WGS) entry which is preliminary data.</text>
</comment>
<protein>
    <submittedName>
        <fullName evidence="4">Bifunctional helix-turn-helix transcriptional regulator/GNAT family N-acetyltransferase</fullName>
    </submittedName>
</protein>
<dbReference type="InterPro" id="IPR000835">
    <property type="entry name" value="HTH_MarR-typ"/>
</dbReference>
<dbReference type="Gene3D" id="1.10.10.10">
    <property type="entry name" value="Winged helix-like DNA-binding domain superfamily/Winged helix DNA-binding domain"/>
    <property type="match status" value="1"/>
</dbReference>
<proteinExistence type="predicted"/>
<dbReference type="InterPro" id="IPR036388">
    <property type="entry name" value="WH-like_DNA-bd_sf"/>
</dbReference>
<dbReference type="Gene3D" id="3.40.630.30">
    <property type="match status" value="1"/>
</dbReference>